<proteinExistence type="predicted"/>
<dbReference type="SMART" id="SM00349">
    <property type="entry name" value="KRAB"/>
    <property type="match status" value="1"/>
</dbReference>
<dbReference type="PANTHER" id="PTHR23232:SF164">
    <property type="entry name" value="ZINC FINGER PROTEIN 30 ISOFORM X1"/>
    <property type="match status" value="1"/>
</dbReference>
<organism evidence="2">
    <name type="scientific">Xenopus tropicalis</name>
    <name type="common">Western clawed frog</name>
    <name type="synonym">Silurana tropicalis</name>
    <dbReference type="NCBI Taxonomy" id="8364"/>
    <lineage>
        <taxon>Eukaryota</taxon>
        <taxon>Metazoa</taxon>
        <taxon>Chordata</taxon>
        <taxon>Craniata</taxon>
        <taxon>Vertebrata</taxon>
        <taxon>Euteleostomi</taxon>
        <taxon>Amphibia</taxon>
        <taxon>Batrachia</taxon>
        <taxon>Anura</taxon>
        <taxon>Pipoidea</taxon>
        <taxon>Pipidae</taxon>
        <taxon>Xenopodinae</taxon>
        <taxon>Xenopus</taxon>
        <taxon>Silurana</taxon>
    </lineage>
</organism>
<dbReference type="Ensembl" id="ENSXETT00000104439">
    <property type="protein sequence ID" value="ENSXETP00000093110"/>
    <property type="gene ID" value="ENSXETG00000037170"/>
</dbReference>
<dbReference type="InterPro" id="IPR001909">
    <property type="entry name" value="KRAB"/>
</dbReference>
<dbReference type="Bgee" id="ENSXETG00000037170">
    <property type="expression patterns" value="Expressed in liver and 7 other cell types or tissues"/>
</dbReference>
<dbReference type="PANTHER" id="PTHR23232">
    <property type="entry name" value="KRAB DOMAIN C2H2 ZINC FINGER"/>
    <property type="match status" value="1"/>
</dbReference>
<dbReference type="InterPro" id="IPR036051">
    <property type="entry name" value="KRAB_dom_sf"/>
</dbReference>
<feature type="domain" description="KRAB" evidence="1">
    <location>
        <begin position="4"/>
        <end position="80"/>
    </location>
</feature>
<accession>A0A6I8SEA0</accession>
<evidence type="ECO:0000259" key="1">
    <source>
        <dbReference type="PROSITE" id="PS50805"/>
    </source>
</evidence>
<evidence type="ECO:0000313" key="2">
    <source>
        <dbReference type="Ensembl" id="ENSXETP00000093110"/>
    </source>
</evidence>
<dbReference type="GeneTree" id="ENSGT01010000228646"/>
<dbReference type="FunCoup" id="A0A6I8SEA0">
    <property type="interactions" value="181"/>
</dbReference>
<dbReference type="Gene3D" id="6.10.140.140">
    <property type="match status" value="1"/>
</dbReference>
<dbReference type="CDD" id="cd07765">
    <property type="entry name" value="KRAB_A-box"/>
    <property type="match status" value="1"/>
</dbReference>
<dbReference type="InterPro" id="IPR050169">
    <property type="entry name" value="Krueppel_C2H2_ZnF"/>
</dbReference>
<sequence>MGCLSFDDIAIYFSEEEWKSLKEGQKALYKDVMIENYQTLRLLGIKPSHSNLTYLPPLKSTDPLKQTEHEAWLGAWPGWD</sequence>
<dbReference type="SUPFAM" id="SSF109640">
    <property type="entry name" value="KRAB domain (Kruppel-associated box)"/>
    <property type="match status" value="1"/>
</dbReference>
<dbReference type="InParanoid" id="A0A6I8SEA0"/>
<dbReference type="AlphaFoldDB" id="A0A6I8SEA0"/>
<dbReference type="Pfam" id="PF01352">
    <property type="entry name" value="KRAB"/>
    <property type="match status" value="1"/>
</dbReference>
<dbReference type="GO" id="GO:0006355">
    <property type="term" value="P:regulation of DNA-templated transcription"/>
    <property type="evidence" value="ECO:0007669"/>
    <property type="project" value="InterPro"/>
</dbReference>
<protein>
    <recommendedName>
        <fullName evidence="1">KRAB domain-containing protein</fullName>
    </recommendedName>
</protein>
<reference evidence="2" key="1">
    <citation type="journal article" date="2010" name="Science">
        <title>The genome of the Western clawed frog Xenopus tropicalis.</title>
        <authorList>
            <person name="Hellsten U."/>
            <person name="Harland R.M."/>
            <person name="Gilchrist M.J."/>
            <person name="Hendrix D."/>
            <person name="Jurka J."/>
            <person name="Kapitonov V."/>
            <person name="Ovcharenko I."/>
            <person name="Putnam N.H."/>
            <person name="Shu S."/>
            <person name="Taher L."/>
            <person name="Blitz I.L."/>
            <person name="Blumberg B."/>
            <person name="Dichmann D.S."/>
            <person name="Dubchak I."/>
            <person name="Amaya E."/>
            <person name="Detter J.C."/>
            <person name="Fletcher R."/>
            <person name="Gerhard D.S."/>
            <person name="Goodstein D."/>
            <person name="Graves T."/>
            <person name="Grigoriev I.V."/>
            <person name="Grimwood J."/>
            <person name="Kawashima T."/>
            <person name="Lindquist E."/>
            <person name="Lucas S.M."/>
            <person name="Mead P.E."/>
            <person name="Mitros T."/>
            <person name="Ogino H."/>
            <person name="Ohta Y."/>
            <person name="Poliakov A.V."/>
            <person name="Pollet N."/>
            <person name="Robert J."/>
            <person name="Salamov A."/>
            <person name="Sater A.K."/>
            <person name="Schmutz J."/>
            <person name="Terry A."/>
            <person name="Vize P.D."/>
            <person name="Warren W.C."/>
            <person name="Wells D."/>
            <person name="Wills A."/>
            <person name="Wilson R.K."/>
            <person name="Zimmerman L.B."/>
            <person name="Zorn A.M."/>
            <person name="Grainger R."/>
            <person name="Grammer T."/>
            <person name="Khokha M.K."/>
            <person name="Richardson P.M."/>
            <person name="Rokhsar D.S."/>
        </authorList>
    </citation>
    <scope>NUCLEOTIDE SEQUENCE [LARGE SCALE GENOMIC DNA]</scope>
    <source>
        <strain evidence="2">Nigerian</strain>
    </source>
</reference>
<dbReference type="PROSITE" id="PS50805">
    <property type="entry name" value="KRAB"/>
    <property type="match status" value="1"/>
</dbReference>
<reference evidence="2" key="2">
    <citation type="submission" date="2020-05" db="UniProtKB">
        <authorList>
            <consortium name="Ensembl"/>
        </authorList>
    </citation>
    <scope>IDENTIFICATION</scope>
</reference>
<name>A0A6I8SEA0_XENTR</name>